<dbReference type="STRING" id="1678840.ATC1_13146"/>
<feature type="transmembrane region" description="Helical" evidence="1">
    <location>
        <begin position="41"/>
        <end position="59"/>
    </location>
</feature>
<keyword evidence="3" id="KW-1185">Reference proteome</keyword>
<evidence type="ECO:0000256" key="1">
    <source>
        <dbReference type="SAM" id="Phobius"/>
    </source>
</evidence>
<proteinExistence type="predicted"/>
<protein>
    <submittedName>
        <fullName evidence="2">Uncharacterized protein</fullName>
    </submittedName>
</protein>
<feature type="transmembrane region" description="Helical" evidence="1">
    <location>
        <begin position="71"/>
        <end position="94"/>
    </location>
</feature>
<dbReference type="AlphaFoldDB" id="A0A0S7BSM6"/>
<sequence>MAIISYDIGGGRWIIFPLSLAVERILNGIWHFGETIVTHKFSSGLLASILTWILAYLLIRYSLLPGEISSIDFFVAFAIGTLITVLMIGSLFIIKSKTMKHSAGRQ</sequence>
<keyword evidence="1" id="KW-0472">Membrane</keyword>
<organism evidence="2">
    <name type="scientific">Flexilinea flocculi</name>
    <dbReference type="NCBI Taxonomy" id="1678840"/>
    <lineage>
        <taxon>Bacteria</taxon>
        <taxon>Bacillati</taxon>
        <taxon>Chloroflexota</taxon>
        <taxon>Anaerolineae</taxon>
        <taxon>Anaerolineales</taxon>
        <taxon>Anaerolineaceae</taxon>
        <taxon>Flexilinea</taxon>
    </lineage>
</organism>
<evidence type="ECO:0000313" key="2">
    <source>
        <dbReference type="EMBL" id="GAP40180.1"/>
    </source>
</evidence>
<dbReference type="EMBL" id="DF968181">
    <property type="protein sequence ID" value="GAP40180.1"/>
    <property type="molecule type" value="Genomic_DNA"/>
</dbReference>
<evidence type="ECO:0000313" key="3">
    <source>
        <dbReference type="Proteomes" id="UP000053370"/>
    </source>
</evidence>
<name>A0A0S7BSM6_9CHLR</name>
<accession>A0A0S7BSM6</accession>
<keyword evidence="1" id="KW-1133">Transmembrane helix</keyword>
<reference evidence="2" key="1">
    <citation type="journal article" date="2015" name="Genome Announc.">
        <title>Draft Genome Sequence of Anaerolineae Strain TC1, a Novel Isolate from a Methanogenic Wastewater Treatment System.</title>
        <authorList>
            <person name="Matsuura N."/>
            <person name="Tourlousse D.M."/>
            <person name="Sun L."/>
            <person name="Toyonaga M."/>
            <person name="Kuroda K."/>
            <person name="Ohashi A."/>
            <person name="Cruz R."/>
            <person name="Yamaguchi T."/>
            <person name="Sekiguchi Y."/>
        </authorList>
    </citation>
    <scope>NUCLEOTIDE SEQUENCE [LARGE SCALE GENOMIC DNA]</scope>
    <source>
        <strain evidence="2">TC1</strain>
    </source>
</reference>
<gene>
    <name evidence="2" type="ORF">ATC1_13146</name>
</gene>
<dbReference type="Proteomes" id="UP000053370">
    <property type="component" value="Unassembled WGS sequence"/>
</dbReference>
<keyword evidence="1" id="KW-0812">Transmembrane</keyword>